<sequence>MKSALLPIALLPIALLFAFLLPLAGQEEPEEQPKTLIRALAFEARRIPAPLYAHSPSSQGAEGVELEVKSYLNHVQQELPLSKNVILTTSADPASVEDDKLVVGKTALPDNTQSVILILLPAKSEGGGQKFHLLPIPDSLRDFPKGSFTVINLSPADLRITLEKSGFEIGSMKAKLIEDPPVNARNASAMTAWSNVGGEWEKFSSSSWAHPGGKREIQIAYMNPRNQRLDIKGIKDIAIPGDE</sequence>
<name>A0A934RMR6_9BACT</name>
<proteinExistence type="predicted"/>
<dbReference type="Proteomes" id="UP000604083">
    <property type="component" value="Unassembled WGS sequence"/>
</dbReference>
<reference evidence="1" key="1">
    <citation type="submission" date="2021-01" db="EMBL/GenBank/DDBJ databases">
        <title>Modified the classification status of verrucomicrobia.</title>
        <authorList>
            <person name="Feng X."/>
        </authorList>
    </citation>
    <scope>NUCLEOTIDE SEQUENCE</scope>
    <source>
        <strain evidence="1">KCTC 12986</strain>
    </source>
</reference>
<organism evidence="1 2">
    <name type="scientific">Roseibacillus ishigakijimensis</name>
    <dbReference type="NCBI Taxonomy" id="454146"/>
    <lineage>
        <taxon>Bacteria</taxon>
        <taxon>Pseudomonadati</taxon>
        <taxon>Verrucomicrobiota</taxon>
        <taxon>Verrucomicrobiia</taxon>
        <taxon>Verrucomicrobiales</taxon>
        <taxon>Verrucomicrobiaceae</taxon>
        <taxon>Roseibacillus</taxon>
    </lineage>
</organism>
<dbReference type="EMBL" id="JAENIO010000020">
    <property type="protein sequence ID" value="MBK1834254.1"/>
    <property type="molecule type" value="Genomic_DNA"/>
</dbReference>
<evidence type="ECO:0000313" key="1">
    <source>
        <dbReference type="EMBL" id="MBK1834254.1"/>
    </source>
</evidence>
<gene>
    <name evidence="1" type="ORF">JIN78_09300</name>
</gene>
<comment type="caution">
    <text evidence="1">The sequence shown here is derived from an EMBL/GenBank/DDBJ whole genome shotgun (WGS) entry which is preliminary data.</text>
</comment>
<dbReference type="AlphaFoldDB" id="A0A934RMR6"/>
<dbReference type="RefSeq" id="WP_200391688.1">
    <property type="nucleotide sequence ID" value="NZ_JAENIO010000020.1"/>
</dbReference>
<evidence type="ECO:0000313" key="2">
    <source>
        <dbReference type="Proteomes" id="UP000604083"/>
    </source>
</evidence>
<keyword evidence="2" id="KW-1185">Reference proteome</keyword>
<protein>
    <submittedName>
        <fullName evidence="1">Uncharacterized protein</fullName>
    </submittedName>
</protein>
<accession>A0A934RMR6</accession>